<comment type="subcellular location">
    <subcellularLocation>
        <location evidence="1 9">Cytoplasm</location>
    </subcellularLocation>
</comment>
<evidence type="ECO:0000256" key="4">
    <source>
        <dbReference type="ARBA" id="ARBA00022490"/>
    </source>
</evidence>
<dbReference type="EMBL" id="JAFGIX010000057">
    <property type="protein sequence ID" value="MBN1573818.1"/>
    <property type="molecule type" value="Genomic_DNA"/>
</dbReference>
<dbReference type="Gene3D" id="3.20.20.70">
    <property type="entry name" value="Aldolase class I"/>
    <property type="match status" value="1"/>
</dbReference>
<evidence type="ECO:0000256" key="2">
    <source>
        <dbReference type="ARBA" id="ARBA00004725"/>
    </source>
</evidence>
<keyword evidence="7 9" id="KW-0665">Pyrimidine biosynthesis</keyword>
<organism evidence="11 12">
    <name type="scientific">Candidatus Zymogenus saltonus</name>
    <dbReference type="NCBI Taxonomy" id="2844893"/>
    <lineage>
        <taxon>Bacteria</taxon>
        <taxon>Deltaproteobacteria</taxon>
        <taxon>Candidatus Zymogenia</taxon>
        <taxon>Candidatus Zymogeniales</taxon>
        <taxon>Candidatus Zymogenaceae</taxon>
        <taxon>Candidatus Zymogenus</taxon>
    </lineage>
</organism>
<evidence type="ECO:0000256" key="7">
    <source>
        <dbReference type="ARBA" id="ARBA00022975"/>
    </source>
</evidence>
<feature type="binding site" evidence="9">
    <location>
        <begin position="192"/>
        <end position="193"/>
    </location>
    <ligand>
        <name>substrate</name>
    </ligand>
</feature>
<feature type="binding site" evidence="9">
    <location>
        <position position="191"/>
    </location>
    <ligand>
        <name>FMN</name>
        <dbReference type="ChEBI" id="CHEBI:58210"/>
    </ligand>
</feature>
<evidence type="ECO:0000313" key="12">
    <source>
        <dbReference type="Proteomes" id="UP000809273"/>
    </source>
</evidence>
<keyword evidence="5 9" id="KW-0285">Flavoprotein</keyword>
<comment type="function">
    <text evidence="9">Catalyzes the conversion of dihydroorotate to orotate.</text>
</comment>
<evidence type="ECO:0000256" key="5">
    <source>
        <dbReference type="ARBA" id="ARBA00022630"/>
    </source>
</evidence>
<feature type="active site" description="Nucleophile" evidence="9">
    <location>
        <position position="130"/>
    </location>
</feature>
<protein>
    <recommendedName>
        <fullName evidence="9">Dihydroorotate dehydrogenase</fullName>
        <shortName evidence="9">DHOD</shortName>
        <shortName evidence="9">DHODase</shortName>
        <shortName evidence="9">DHOdehase</shortName>
        <ecNumber evidence="9">1.3.-.-</ecNumber>
    </recommendedName>
</protein>
<dbReference type="CDD" id="cd04740">
    <property type="entry name" value="DHOD_1B_like"/>
    <property type="match status" value="1"/>
</dbReference>
<feature type="binding site" evidence="9">
    <location>
        <position position="21"/>
    </location>
    <ligand>
        <name>FMN</name>
        <dbReference type="ChEBI" id="CHEBI:58210"/>
    </ligand>
</feature>
<evidence type="ECO:0000256" key="1">
    <source>
        <dbReference type="ARBA" id="ARBA00004496"/>
    </source>
</evidence>
<accession>A0A9D8KG19</accession>
<feature type="binding site" evidence="9">
    <location>
        <begin position="69"/>
        <end position="73"/>
    </location>
    <ligand>
        <name>substrate</name>
    </ligand>
</feature>
<feature type="binding site" evidence="9">
    <location>
        <position position="127"/>
    </location>
    <ligand>
        <name>substrate</name>
    </ligand>
</feature>
<evidence type="ECO:0000256" key="8">
    <source>
        <dbReference type="ARBA" id="ARBA00023002"/>
    </source>
</evidence>
<dbReference type="InterPro" id="IPR024920">
    <property type="entry name" value="Dihydroorotate_DH_1"/>
</dbReference>
<evidence type="ECO:0000259" key="10">
    <source>
        <dbReference type="Pfam" id="PF01180"/>
    </source>
</evidence>
<feature type="domain" description="Dihydroorotate dehydrogenase catalytic" evidence="10">
    <location>
        <begin position="4"/>
        <end position="284"/>
    </location>
</feature>
<dbReference type="PANTHER" id="PTHR48109:SF1">
    <property type="entry name" value="DIHYDROOROTATE DEHYDROGENASE (FUMARATE)"/>
    <property type="match status" value="1"/>
</dbReference>
<comment type="cofactor">
    <cofactor evidence="9">
        <name>FMN</name>
        <dbReference type="ChEBI" id="CHEBI:58210"/>
    </cofactor>
    <text evidence="9">Binds 1 FMN per subunit.</text>
</comment>
<dbReference type="InterPro" id="IPR012135">
    <property type="entry name" value="Dihydroorotate_DH_1_2"/>
</dbReference>
<dbReference type="Pfam" id="PF01180">
    <property type="entry name" value="DHO_dh"/>
    <property type="match status" value="1"/>
</dbReference>
<comment type="catalytic activity">
    <reaction evidence="9">
        <text>(S)-dihydroorotate + A = orotate + AH2</text>
        <dbReference type="Rhea" id="RHEA:18073"/>
        <dbReference type="ChEBI" id="CHEBI:13193"/>
        <dbReference type="ChEBI" id="CHEBI:17499"/>
        <dbReference type="ChEBI" id="CHEBI:30839"/>
        <dbReference type="ChEBI" id="CHEBI:30864"/>
    </reaction>
</comment>
<sequence>MVDLSVNMFGIDFKNPVFAASGTAGYGIELVHYIDLEKIGALITKGVSPKPKSGNPQPRIIETPSGILNSIGLQNIGVKRLIDEVLPELEKYDTSVIVNIFGDDIDGYINVAGAFLNEDRVDALEVNLSCPNVKEGGIAFGRDPKISAEITSAVVEASQKPVIAKLTPNVTDIAPIAKAVEEAGAAAVSVVNTLLGMAVDVETRRPYFKNVTAGLSGPAIRPVALRFVWETARAVKIPVIGIGGITSGKDALEFIMAGAAAVQVGSANLVDPGVISNVIDEIEDYCTKNGISDLKEIRGIIKEEI</sequence>
<reference evidence="11" key="2">
    <citation type="submission" date="2021-01" db="EMBL/GenBank/DDBJ databases">
        <authorList>
            <person name="Hahn C.R."/>
            <person name="Youssef N.H."/>
            <person name="Elshahed M."/>
        </authorList>
    </citation>
    <scope>NUCLEOTIDE SEQUENCE</scope>
    <source>
        <strain evidence="11">Zod_Metabat.24</strain>
    </source>
</reference>
<dbReference type="InterPro" id="IPR001295">
    <property type="entry name" value="Dihydroorotate_DH_CS"/>
</dbReference>
<dbReference type="NCBIfam" id="NF005574">
    <property type="entry name" value="PRK07259.1"/>
    <property type="match status" value="1"/>
</dbReference>
<evidence type="ECO:0000256" key="6">
    <source>
        <dbReference type="ARBA" id="ARBA00022643"/>
    </source>
</evidence>
<evidence type="ECO:0000313" key="11">
    <source>
        <dbReference type="EMBL" id="MBN1573818.1"/>
    </source>
</evidence>
<feature type="binding site" evidence="9">
    <location>
        <position position="165"/>
    </location>
    <ligand>
        <name>FMN</name>
        <dbReference type="ChEBI" id="CHEBI:58210"/>
    </ligand>
</feature>
<dbReference type="NCBIfam" id="TIGR01037">
    <property type="entry name" value="pyrD_sub1_fam"/>
    <property type="match status" value="1"/>
</dbReference>
<keyword evidence="6 9" id="KW-0288">FMN</keyword>
<comment type="caution">
    <text evidence="11">The sequence shown here is derived from an EMBL/GenBank/DDBJ whole genome shotgun (WGS) entry which is preliminary data.</text>
</comment>
<dbReference type="PROSITE" id="PS00912">
    <property type="entry name" value="DHODEHASE_2"/>
    <property type="match status" value="1"/>
</dbReference>
<keyword evidence="4 9" id="KW-0963">Cytoplasm</keyword>
<dbReference type="GO" id="GO:0006207">
    <property type="term" value="P:'de novo' pyrimidine nucleobase biosynthetic process"/>
    <property type="evidence" value="ECO:0007669"/>
    <property type="project" value="InterPro"/>
</dbReference>
<dbReference type="PROSITE" id="PS00911">
    <property type="entry name" value="DHODEHASE_1"/>
    <property type="match status" value="1"/>
</dbReference>
<dbReference type="PANTHER" id="PTHR48109">
    <property type="entry name" value="DIHYDROOROTATE DEHYDROGENASE (QUINONE), MITOCHONDRIAL-RELATED"/>
    <property type="match status" value="1"/>
</dbReference>
<feature type="binding site" evidence="9">
    <location>
        <position position="127"/>
    </location>
    <ligand>
        <name>FMN</name>
        <dbReference type="ChEBI" id="CHEBI:58210"/>
    </ligand>
</feature>
<dbReference type="InterPro" id="IPR013785">
    <property type="entry name" value="Aldolase_TIM"/>
</dbReference>
<dbReference type="HAMAP" id="MF_00224">
    <property type="entry name" value="DHO_dh_type1"/>
    <property type="match status" value="1"/>
</dbReference>
<dbReference type="PIRSF" id="PIRSF000164">
    <property type="entry name" value="DHO_oxidase"/>
    <property type="match status" value="1"/>
</dbReference>
<evidence type="ECO:0000256" key="9">
    <source>
        <dbReference type="HAMAP-Rule" id="MF_00224"/>
    </source>
</evidence>
<feature type="binding site" evidence="9">
    <location>
        <position position="99"/>
    </location>
    <ligand>
        <name>FMN</name>
        <dbReference type="ChEBI" id="CHEBI:58210"/>
    </ligand>
</feature>
<comment type="similarity">
    <text evidence="3 9">Belongs to the dihydroorotate dehydrogenase family. Type 1 subfamily.</text>
</comment>
<feature type="binding site" evidence="9">
    <location>
        <begin position="45"/>
        <end position="46"/>
    </location>
    <ligand>
        <name>FMN</name>
        <dbReference type="ChEBI" id="CHEBI:58210"/>
    </ligand>
</feature>
<dbReference type="FunFam" id="3.20.20.70:FF:000027">
    <property type="entry name" value="Dihydropyrimidine dehydrogenase [NADP(+)]"/>
    <property type="match status" value="1"/>
</dbReference>
<name>A0A9D8KG19_9DELT</name>
<feature type="binding site" evidence="9">
    <location>
        <begin position="265"/>
        <end position="266"/>
    </location>
    <ligand>
        <name>FMN</name>
        <dbReference type="ChEBI" id="CHEBI:58210"/>
    </ligand>
</feature>
<reference evidence="11" key="1">
    <citation type="journal article" date="2021" name="Environ. Microbiol.">
        <title>Genomic characterization of three novel Desulfobacterota classes expand the metabolic and phylogenetic diversity of the phylum.</title>
        <authorList>
            <person name="Murphy C.L."/>
            <person name="Biggerstaff J."/>
            <person name="Eichhorn A."/>
            <person name="Ewing E."/>
            <person name="Shahan R."/>
            <person name="Soriano D."/>
            <person name="Stewart S."/>
            <person name="VanMol K."/>
            <person name="Walker R."/>
            <person name="Walters P."/>
            <person name="Elshahed M.S."/>
            <person name="Youssef N.H."/>
        </authorList>
    </citation>
    <scope>NUCLEOTIDE SEQUENCE</scope>
    <source>
        <strain evidence="11">Zod_Metabat.24</strain>
    </source>
</reference>
<gene>
    <name evidence="9" type="primary">pyrD</name>
    <name evidence="11" type="ORF">JW984_11535</name>
</gene>
<dbReference type="InterPro" id="IPR033888">
    <property type="entry name" value="DHOD_1B"/>
</dbReference>
<feature type="binding site" evidence="9">
    <location>
        <position position="217"/>
    </location>
    <ligand>
        <name>FMN</name>
        <dbReference type="ChEBI" id="CHEBI:58210"/>
    </ligand>
</feature>
<dbReference type="InterPro" id="IPR050074">
    <property type="entry name" value="DHO_dehydrogenase"/>
</dbReference>
<dbReference type="AlphaFoldDB" id="A0A9D8KG19"/>
<evidence type="ECO:0000256" key="3">
    <source>
        <dbReference type="ARBA" id="ARBA00008008"/>
    </source>
</evidence>
<dbReference type="GO" id="GO:0005737">
    <property type="term" value="C:cytoplasm"/>
    <property type="evidence" value="ECO:0007669"/>
    <property type="project" value="UniProtKB-SubCell"/>
</dbReference>
<comment type="pathway">
    <text evidence="2 9">Pyrimidine metabolism; UMP biosynthesis via de novo pathway.</text>
</comment>
<dbReference type="InterPro" id="IPR005720">
    <property type="entry name" value="Dihydroorotate_DH_cat"/>
</dbReference>
<dbReference type="Proteomes" id="UP000809273">
    <property type="component" value="Unassembled WGS sequence"/>
</dbReference>
<feature type="binding site" evidence="9">
    <location>
        <position position="45"/>
    </location>
    <ligand>
        <name>substrate</name>
    </ligand>
</feature>
<keyword evidence="8 9" id="KW-0560">Oxidoreductase</keyword>
<dbReference type="GO" id="GO:0004152">
    <property type="term" value="F:dihydroorotate dehydrogenase activity"/>
    <property type="evidence" value="ECO:0007669"/>
    <property type="project" value="UniProtKB-UniRule"/>
</dbReference>
<dbReference type="EC" id="1.3.-.-" evidence="9"/>
<dbReference type="GO" id="GO:0044205">
    <property type="term" value="P:'de novo' UMP biosynthetic process"/>
    <property type="evidence" value="ECO:0007669"/>
    <property type="project" value="UniProtKB-UniRule"/>
</dbReference>
<dbReference type="SUPFAM" id="SSF51395">
    <property type="entry name" value="FMN-linked oxidoreductases"/>
    <property type="match status" value="1"/>
</dbReference>
<dbReference type="InterPro" id="IPR049622">
    <property type="entry name" value="Dihydroorotate_DH_I"/>
</dbReference>
<feature type="binding site" evidence="9">
    <location>
        <begin position="243"/>
        <end position="244"/>
    </location>
    <ligand>
        <name>FMN</name>
        <dbReference type="ChEBI" id="CHEBI:58210"/>
    </ligand>
</feature>
<proteinExistence type="inferred from homology"/>